<proteinExistence type="predicted"/>
<name>A0A9P1GR63_9DINO</name>
<dbReference type="EMBL" id="CAMXCT030006756">
    <property type="protein sequence ID" value="CAL4806854.1"/>
    <property type="molecule type" value="Genomic_DNA"/>
</dbReference>
<dbReference type="EMBL" id="CAMXCT010006756">
    <property type="protein sequence ID" value="CAI4019542.1"/>
    <property type="molecule type" value="Genomic_DNA"/>
</dbReference>
<evidence type="ECO:0000313" key="2">
    <source>
        <dbReference type="EMBL" id="CAL4806854.1"/>
    </source>
</evidence>
<dbReference type="AlphaFoldDB" id="A0A9P1GR63"/>
<accession>A0A9P1GR63</accession>
<evidence type="ECO:0000313" key="1">
    <source>
        <dbReference type="EMBL" id="CAI4019542.1"/>
    </source>
</evidence>
<comment type="caution">
    <text evidence="1">The sequence shown here is derived from an EMBL/GenBank/DDBJ whole genome shotgun (WGS) entry which is preliminary data.</text>
</comment>
<evidence type="ECO:0000313" key="3">
    <source>
        <dbReference type="Proteomes" id="UP001152797"/>
    </source>
</evidence>
<keyword evidence="3" id="KW-1185">Reference proteome</keyword>
<dbReference type="Proteomes" id="UP001152797">
    <property type="component" value="Unassembled WGS sequence"/>
</dbReference>
<organism evidence="1">
    <name type="scientific">Cladocopium goreaui</name>
    <dbReference type="NCBI Taxonomy" id="2562237"/>
    <lineage>
        <taxon>Eukaryota</taxon>
        <taxon>Sar</taxon>
        <taxon>Alveolata</taxon>
        <taxon>Dinophyceae</taxon>
        <taxon>Suessiales</taxon>
        <taxon>Symbiodiniaceae</taxon>
        <taxon>Cladocopium</taxon>
    </lineage>
</organism>
<protein>
    <submittedName>
        <fullName evidence="1">Uncharacterized protein</fullName>
    </submittedName>
</protein>
<reference evidence="1" key="1">
    <citation type="submission" date="2022-10" db="EMBL/GenBank/DDBJ databases">
        <authorList>
            <person name="Chen Y."/>
            <person name="Dougan E. K."/>
            <person name="Chan C."/>
            <person name="Rhodes N."/>
            <person name="Thang M."/>
        </authorList>
    </citation>
    <scope>NUCLEOTIDE SEQUENCE</scope>
</reference>
<reference evidence="2 3" key="2">
    <citation type="submission" date="2024-05" db="EMBL/GenBank/DDBJ databases">
        <authorList>
            <person name="Chen Y."/>
            <person name="Shah S."/>
            <person name="Dougan E. K."/>
            <person name="Thang M."/>
            <person name="Chan C."/>
        </authorList>
    </citation>
    <scope>NUCLEOTIDE SEQUENCE [LARGE SCALE GENOMIC DNA]</scope>
</reference>
<sequence length="76" mass="8690">MKRTMRLVRRSSVSGVREAAAKAMAFCQKETEAHVEQDCTGDEIPGRSWEDHGKIPILILEFWIVQFLVVESWSPT</sequence>
<gene>
    <name evidence="1" type="ORF">C1SCF055_LOCUS44037</name>
</gene>
<dbReference type="EMBL" id="CAMXCT020006756">
    <property type="protein sequence ID" value="CAL1172917.1"/>
    <property type="molecule type" value="Genomic_DNA"/>
</dbReference>